<feature type="transmembrane region" description="Helical" evidence="1">
    <location>
        <begin position="12"/>
        <end position="32"/>
    </location>
</feature>
<keyword evidence="1" id="KW-1133">Transmembrane helix</keyword>
<dbReference type="InterPro" id="IPR029058">
    <property type="entry name" value="AB_hydrolase_fold"/>
</dbReference>
<proteinExistence type="predicted"/>
<sequence length="308" mass="34898">MPRVLRLPTSLKYVLAFTGVATLSGLTLVYLLQCKLIYPANFPSGSRKKVDYPSLYDMDNYEEVILATPDGEELQAYLITQETEDITRKAPTLLYLHANAGNMGHRLPIAKRFYQRFQCNILMLSYRGYGFSTGSPSESGLRIDAQTALDYILEHPLLRDTKIVVYGQSIGGAVAVDLVARNEAKVKTLAVNALMIENTFLSIPKLIPHLFPFLGLFTFLCHQKWQTEEIISEIRRTPVLFLSGVRDELVPPQHMKILHAKTLTTGGKYFNEFNAHHNDTCLSAGYFEVIDDFWARCIEKKVRRPFSS</sequence>
<keyword evidence="1" id="KW-0472">Membrane</keyword>
<evidence type="ECO:0000313" key="3">
    <source>
        <dbReference type="EMBL" id="ORX91409.1"/>
    </source>
</evidence>
<feature type="domain" description="AB hydrolase-1" evidence="2">
    <location>
        <begin position="91"/>
        <end position="197"/>
    </location>
</feature>
<evidence type="ECO:0000259" key="2">
    <source>
        <dbReference type="Pfam" id="PF00561"/>
    </source>
</evidence>
<dbReference type="PANTHER" id="PTHR12277">
    <property type="entry name" value="ALPHA/BETA HYDROLASE DOMAIN-CONTAINING PROTEIN"/>
    <property type="match status" value="1"/>
</dbReference>
<dbReference type="GO" id="GO:0008474">
    <property type="term" value="F:palmitoyl-(protein) hydrolase activity"/>
    <property type="evidence" value="ECO:0007669"/>
    <property type="project" value="TreeGrafter"/>
</dbReference>
<accession>A0A1Y1Y0B3</accession>
<dbReference type="InterPro" id="IPR000073">
    <property type="entry name" value="AB_hydrolase_1"/>
</dbReference>
<organism evidence="3 4">
    <name type="scientific">Basidiobolus meristosporus CBS 931.73</name>
    <dbReference type="NCBI Taxonomy" id="1314790"/>
    <lineage>
        <taxon>Eukaryota</taxon>
        <taxon>Fungi</taxon>
        <taxon>Fungi incertae sedis</taxon>
        <taxon>Zoopagomycota</taxon>
        <taxon>Entomophthoromycotina</taxon>
        <taxon>Basidiobolomycetes</taxon>
        <taxon>Basidiobolales</taxon>
        <taxon>Basidiobolaceae</taxon>
        <taxon>Basidiobolus</taxon>
    </lineage>
</organism>
<dbReference type="OrthoDB" id="10249433at2759"/>
<dbReference type="AlphaFoldDB" id="A0A1Y1Y0B3"/>
<gene>
    <name evidence="3" type="ORF">K493DRAFT_228010</name>
</gene>
<reference evidence="3 4" key="1">
    <citation type="submission" date="2016-07" db="EMBL/GenBank/DDBJ databases">
        <title>Pervasive Adenine N6-methylation of Active Genes in Fungi.</title>
        <authorList>
            <consortium name="DOE Joint Genome Institute"/>
            <person name="Mondo S.J."/>
            <person name="Dannebaum R.O."/>
            <person name="Kuo R.C."/>
            <person name="Labutti K."/>
            <person name="Haridas S."/>
            <person name="Kuo A."/>
            <person name="Salamov A."/>
            <person name="Ahrendt S.R."/>
            <person name="Lipzen A."/>
            <person name="Sullivan W."/>
            <person name="Andreopoulos W.B."/>
            <person name="Clum A."/>
            <person name="Lindquist E."/>
            <person name="Daum C."/>
            <person name="Ramamoorthy G.K."/>
            <person name="Gryganskyi A."/>
            <person name="Culley D."/>
            <person name="Magnuson J.K."/>
            <person name="James T.Y."/>
            <person name="O'Malley M.A."/>
            <person name="Stajich J.E."/>
            <person name="Spatafora J.W."/>
            <person name="Visel A."/>
            <person name="Grigoriev I.V."/>
        </authorList>
    </citation>
    <scope>NUCLEOTIDE SEQUENCE [LARGE SCALE GENOMIC DNA]</scope>
    <source>
        <strain evidence="3 4">CBS 931.73</strain>
    </source>
</reference>
<dbReference type="InParanoid" id="A0A1Y1Y0B3"/>
<dbReference type="EMBL" id="MCFE01000322">
    <property type="protein sequence ID" value="ORX91409.1"/>
    <property type="molecule type" value="Genomic_DNA"/>
</dbReference>
<dbReference type="STRING" id="1314790.A0A1Y1Y0B3"/>
<evidence type="ECO:0000256" key="1">
    <source>
        <dbReference type="SAM" id="Phobius"/>
    </source>
</evidence>
<keyword evidence="4" id="KW-1185">Reference proteome</keyword>
<protein>
    <submittedName>
        <fullName evidence="3">Alpha/beta-hydrolase</fullName>
    </submittedName>
</protein>
<comment type="caution">
    <text evidence="3">The sequence shown here is derived from an EMBL/GenBank/DDBJ whole genome shotgun (WGS) entry which is preliminary data.</text>
</comment>
<evidence type="ECO:0000313" key="4">
    <source>
        <dbReference type="Proteomes" id="UP000193498"/>
    </source>
</evidence>
<dbReference type="GO" id="GO:0016020">
    <property type="term" value="C:membrane"/>
    <property type="evidence" value="ECO:0007669"/>
    <property type="project" value="TreeGrafter"/>
</dbReference>
<keyword evidence="1" id="KW-0812">Transmembrane</keyword>
<dbReference type="PANTHER" id="PTHR12277:SF81">
    <property type="entry name" value="PROTEIN ABHD13"/>
    <property type="match status" value="1"/>
</dbReference>
<keyword evidence="3" id="KW-0378">Hydrolase</keyword>
<dbReference type="Proteomes" id="UP000193498">
    <property type="component" value="Unassembled WGS sequence"/>
</dbReference>
<name>A0A1Y1Y0B3_9FUNG</name>
<dbReference type="SUPFAM" id="SSF53474">
    <property type="entry name" value="alpha/beta-Hydrolases"/>
    <property type="match status" value="1"/>
</dbReference>
<dbReference type="Pfam" id="PF00561">
    <property type="entry name" value="Abhydrolase_1"/>
    <property type="match status" value="1"/>
</dbReference>
<dbReference type="FunCoup" id="A0A1Y1Y0B3">
    <property type="interactions" value="256"/>
</dbReference>
<dbReference type="Gene3D" id="3.40.50.1820">
    <property type="entry name" value="alpha/beta hydrolase"/>
    <property type="match status" value="1"/>
</dbReference>